<keyword evidence="8" id="KW-0238">DNA-binding</keyword>
<feature type="region of interest" description="Disordered" evidence="12">
    <location>
        <begin position="228"/>
        <end position="284"/>
    </location>
</feature>
<feature type="domain" description="C2H2-type" evidence="13">
    <location>
        <begin position="497"/>
        <end position="524"/>
    </location>
</feature>
<dbReference type="eggNOG" id="KOG1721">
    <property type="taxonomic scope" value="Eukaryota"/>
</dbReference>
<feature type="compositionally biased region" description="Low complexity" evidence="12">
    <location>
        <begin position="379"/>
        <end position="390"/>
    </location>
</feature>
<evidence type="ECO:0000313" key="15">
    <source>
        <dbReference type="Ensembl" id="ENSOCUP00000022070.2"/>
    </source>
</evidence>
<dbReference type="EMBL" id="AAGW02057908">
    <property type="status" value="NOT_ANNOTATED_CDS"/>
    <property type="molecule type" value="Genomic_DNA"/>
</dbReference>
<feature type="region of interest" description="Disordered" evidence="12">
    <location>
        <begin position="367"/>
        <end position="467"/>
    </location>
</feature>
<dbReference type="PANTHER" id="PTHR24381:SF269">
    <property type="entry name" value="ZINC FINGER PROTEIN 398"/>
    <property type="match status" value="1"/>
</dbReference>
<dbReference type="InParanoid" id="G1TYA8"/>
<keyword evidence="7" id="KW-0805">Transcription regulation</keyword>
<dbReference type="Ensembl" id="ENSOCUT00000021965.3">
    <property type="protein sequence ID" value="ENSOCUP00000022070.2"/>
    <property type="gene ID" value="ENSOCUG00000008423.4"/>
</dbReference>
<feature type="compositionally biased region" description="Basic and acidic residues" evidence="12">
    <location>
        <begin position="244"/>
        <end position="263"/>
    </location>
</feature>
<dbReference type="FunFam" id="3.30.160.60:FF:002716">
    <property type="entry name" value="Zinc finger protein 212"/>
    <property type="match status" value="1"/>
</dbReference>
<keyword evidence="10" id="KW-0539">Nucleus</keyword>
<dbReference type="FunFam" id="3.30.160.60:FF:001415">
    <property type="entry name" value="zinc finger protein 282"/>
    <property type="match status" value="1"/>
</dbReference>
<dbReference type="InterPro" id="IPR013087">
    <property type="entry name" value="Znf_C2H2_type"/>
</dbReference>
<dbReference type="SMART" id="SM00349">
    <property type="entry name" value="KRAB"/>
    <property type="match status" value="1"/>
</dbReference>
<gene>
    <name evidence="15" type="primary">ZNF282</name>
</gene>
<reference evidence="15" key="2">
    <citation type="submission" date="2025-08" db="UniProtKB">
        <authorList>
            <consortium name="Ensembl"/>
        </authorList>
    </citation>
    <scope>IDENTIFICATION</scope>
    <source>
        <strain evidence="15">Thorbecke</strain>
    </source>
</reference>
<evidence type="ECO:0000256" key="7">
    <source>
        <dbReference type="ARBA" id="ARBA00023015"/>
    </source>
</evidence>
<dbReference type="InterPro" id="IPR001909">
    <property type="entry name" value="KRAB"/>
</dbReference>
<feature type="compositionally biased region" description="Pro residues" evidence="12">
    <location>
        <begin position="393"/>
        <end position="406"/>
    </location>
</feature>
<protein>
    <submittedName>
        <fullName evidence="15">Zinc finger protein 282</fullName>
    </submittedName>
</protein>
<dbReference type="CDD" id="cd07765">
    <property type="entry name" value="KRAB_A-box"/>
    <property type="match status" value="1"/>
</dbReference>
<dbReference type="SUPFAM" id="SSF57667">
    <property type="entry name" value="beta-beta-alpha zinc fingers"/>
    <property type="match status" value="3"/>
</dbReference>
<dbReference type="HOGENOM" id="CLU_002678_76_0_1"/>
<keyword evidence="16" id="KW-1185">Reference proteome</keyword>
<evidence type="ECO:0000256" key="9">
    <source>
        <dbReference type="ARBA" id="ARBA00023163"/>
    </source>
</evidence>
<evidence type="ECO:0000256" key="8">
    <source>
        <dbReference type="ARBA" id="ARBA00023125"/>
    </source>
</evidence>
<dbReference type="Gene3D" id="3.30.160.60">
    <property type="entry name" value="Classic Zinc Finger"/>
    <property type="match status" value="5"/>
</dbReference>
<dbReference type="GO" id="GO:0008270">
    <property type="term" value="F:zinc ion binding"/>
    <property type="evidence" value="ECO:0007669"/>
    <property type="project" value="UniProtKB-KW"/>
</dbReference>
<sequence length="650" mass="71276">MQFVSTRPQPQQLGIQGLGLDSGSWSWAQALPPEEVCHQEPALRGEMAEGMPPMQVGAAPAGAMAAPRPWGRVPTLPRQAPVAHSEISLWTVVAAIQAVERKVDAQASQLLNLEGRTGTAEKKLADCEKTAVEFGNHMESKWAVLGTLLQEYGLLQRRLENMENLLRNRNFWVLRLPPGSKGEAPKVPVTFVDIAVYFSEDEWKNLDEWQKELYNNLVKENYKTLMSLDSEGSVPKPDPPAQVEPREEPCVWEQRHPEERDVPMDPNTGAEPLVPAQDTSSQVKREEALCVRGQRGLEDRAIPTESITDSPISAQDLLSRIKQEEHQCVWDQQDLAERDIPTDPNSESLISAHDILSWIKQEEQPYPWGPRDSVEGELGLDSGPSDSLLLVKNPPPAPPPAPPQPQPHQQSLPSLPVAENPGGPPSRGLLEDDFPVLPGERGGGEAQPGGEGGAGGGGGGGGTSAGAGAGAGGSCGSCCPGGLRRSLLLHGARSKPYSCPECGKSFGVRKSLIIHHRSHTKERPYECAECEKSFNCHSGLIRHQMTHRGERPYKCSECEKTYSRKEHLQNHQRLHTGERPFQCALCGKSFIRKQNLLKHQRIHTGERPYTCGECGKSFRYKESLKDHLRVHSGGPGLGAPRPQQAPPERD</sequence>
<feature type="domain" description="C2H2-type" evidence="13">
    <location>
        <begin position="609"/>
        <end position="636"/>
    </location>
</feature>
<feature type="domain" description="KRAB" evidence="14">
    <location>
        <begin position="189"/>
        <end position="262"/>
    </location>
</feature>
<dbReference type="Pfam" id="PF01352">
    <property type="entry name" value="KRAB"/>
    <property type="match status" value="1"/>
</dbReference>
<keyword evidence="9" id="KW-0804">Transcription</keyword>
<evidence type="ECO:0000256" key="1">
    <source>
        <dbReference type="ARBA" id="ARBA00004123"/>
    </source>
</evidence>
<evidence type="ECO:0000256" key="12">
    <source>
        <dbReference type="SAM" id="MobiDB-lite"/>
    </source>
</evidence>
<comment type="similarity">
    <text evidence="2">Belongs to the krueppel C2H2-type zinc-finger protein family.</text>
</comment>
<evidence type="ECO:0000256" key="11">
    <source>
        <dbReference type="PROSITE-ProRule" id="PRU00042"/>
    </source>
</evidence>
<dbReference type="Bgee" id="ENSOCUG00000008423">
    <property type="expression patterns" value="Expressed in autopod skin and 17 other cell types or tissues"/>
</dbReference>
<keyword evidence="4" id="KW-0677">Repeat</keyword>
<evidence type="ECO:0000256" key="4">
    <source>
        <dbReference type="ARBA" id="ARBA00022737"/>
    </source>
</evidence>
<reference evidence="15 16" key="1">
    <citation type="journal article" date="2011" name="Nature">
        <title>A high-resolution map of human evolutionary constraint using 29 mammals.</title>
        <authorList>
            <person name="Lindblad-Toh K."/>
            <person name="Garber M."/>
            <person name="Zuk O."/>
            <person name="Lin M.F."/>
            <person name="Parker B.J."/>
            <person name="Washietl S."/>
            <person name="Kheradpour P."/>
            <person name="Ernst J."/>
            <person name="Jordan G."/>
            <person name="Mauceli E."/>
            <person name="Ward L.D."/>
            <person name="Lowe C.B."/>
            <person name="Holloway A.K."/>
            <person name="Clamp M."/>
            <person name="Gnerre S."/>
            <person name="Alfoldi J."/>
            <person name="Beal K."/>
            <person name="Chang J."/>
            <person name="Clawson H."/>
            <person name="Cuff J."/>
            <person name="Di Palma F."/>
            <person name="Fitzgerald S."/>
            <person name="Flicek P."/>
            <person name="Guttman M."/>
            <person name="Hubisz M.J."/>
            <person name="Jaffe D.B."/>
            <person name="Jungreis I."/>
            <person name="Kent W.J."/>
            <person name="Kostka D."/>
            <person name="Lara M."/>
            <person name="Martins A.L."/>
            <person name="Massingham T."/>
            <person name="Moltke I."/>
            <person name="Raney B.J."/>
            <person name="Rasmussen M.D."/>
            <person name="Robinson J."/>
            <person name="Stark A."/>
            <person name="Vilella A.J."/>
            <person name="Wen J."/>
            <person name="Xie X."/>
            <person name="Zody M.C."/>
            <person name="Baldwin J."/>
            <person name="Bloom T."/>
            <person name="Chin C.W."/>
            <person name="Heiman D."/>
            <person name="Nicol R."/>
            <person name="Nusbaum C."/>
            <person name="Young S."/>
            <person name="Wilkinson J."/>
            <person name="Worley K.C."/>
            <person name="Kovar C.L."/>
            <person name="Muzny D.M."/>
            <person name="Gibbs R.A."/>
            <person name="Cree A."/>
            <person name="Dihn H.H."/>
            <person name="Fowler G."/>
            <person name="Jhangiani S."/>
            <person name="Joshi V."/>
            <person name="Lee S."/>
            <person name="Lewis L.R."/>
            <person name="Nazareth L.V."/>
            <person name="Okwuonu G."/>
            <person name="Santibanez J."/>
            <person name="Warren W.C."/>
            <person name="Mardis E.R."/>
            <person name="Weinstock G.M."/>
            <person name="Wilson R.K."/>
            <person name="Delehaunty K."/>
            <person name="Dooling D."/>
            <person name="Fronik C."/>
            <person name="Fulton L."/>
            <person name="Fulton B."/>
            <person name="Graves T."/>
            <person name="Minx P."/>
            <person name="Sodergren E."/>
            <person name="Birney E."/>
            <person name="Margulies E.H."/>
            <person name="Herrero J."/>
            <person name="Green E.D."/>
            <person name="Haussler D."/>
            <person name="Siepel A."/>
            <person name="Goldman N."/>
            <person name="Pollard K.S."/>
            <person name="Pedersen J.S."/>
            <person name="Lander E.S."/>
            <person name="Kellis M."/>
        </authorList>
    </citation>
    <scope>NUCLEOTIDE SEQUENCE [LARGE SCALE GENOMIC DNA]</scope>
    <source>
        <strain evidence="15 16">Thorbecke inbred</strain>
    </source>
</reference>
<evidence type="ECO:0000256" key="5">
    <source>
        <dbReference type="ARBA" id="ARBA00022771"/>
    </source>
</evidence>
<dbReference type="GO" id="GO:0000977">
    <property type="term" value="F:RNA polymerase II transcription regulatory region sequence-specific DNA binding"/>
    <property type="evidence" value="ECO:0007669"/>
    <property type="project" value="TreeGrafter"/>
</dbReference>
<feature type="domain" description="C2H2-type" evidence="13">
    <location>
        <begin position="553"/>
        <end position="580"/>
    </location>
</feature>
<accession>G1TYA8</accession>
<evidence type="ECO:0000256" key="2">
    <source>
        <dbReference type="ARBA" id="ARBA00006991"/>
    </source>
</evidence>
<dbReference type="STRING" id="9986.ENSOCUP00000022070"/>
<dbReference type="SMART" id="SM00355">
    <property type="entry name" value="ZnF_C2H2"/>
    <property type="match status" value="5"/>
</dbReference>
<organism evidence="15 16">
    <name type="scientific">Oryctolagus cuniculus</name>
    <name type="common">Rabbit</name>
    <dbReference type="NCBI Taxonomy" id="9986"/>
    <lineage>
        <taxon>Eukaryota</taxon>
        <taxon>Metazoa</taxon>
        <taxon>Chordata</taxon>
        <taxon>Craniata</taxon>
        <taxon>Vertebrata</taxon>
        <taxon>Euteleostomi</taxon>
        <taxon>Mammalia</taxon>
        <taxon>Eutheria</taxon>
        <taxon>Euarchontoglires</taxon>
        <taxon>Glires</taxon>
        <taxon>Lagomorpha</taxon>
        <taxon>Leporidae</taxon>
        <taxon>Oryctolagus</taxon>
    </lineage>
</organism>
<dbReference type="FunFam" id="3.30.160.60:FF:001271">
    <property type="entry name" value="Zinc finger protein 282"/>
    <property type="match status" value="1"/>
</dbReference>
<reference evidence="15" key="3">
    <citation type="submission" date="2025-09" db="UniProtKB">
        <authorList>
            <consortium name="Ensembl"/>
        </authorList>
    </citation>
    <scope>IDENTIFICATION</scope>
    <source>
        <strain evidence="15">Thorbecke</strain>
    </source>
</reference>
<dbReference type="FunCoup" id="G1TYA8">
    <property type="interactions" value="203"/>
</dbReference>
<dbReference type="Pfam" id="PF00096">
    <property type="entry name" value="zf-C2H2"/>
    <property type="match status" value="4"/>
</dbReference>
<evidence type="ECO:0000256" key="10">
    <source>
        <dbReference type="ARBA" id="ARBA00023242"/>
    </source>
</evidence>
<evidence type="ECO:0000256" key="6">
    <source>
        <dbReference type="ARBA" id="ARBA00022833"/>
    </source>
</evidence>
<dbReference type="PROSITE" id="PS00028">
    <property type="entry name" value="ZINC_FINGER_C2H2_1"/>
    <property type="match status" value="5"/>
</dbReference>
<dbReference type="SUPFAM" id="SSF109640">
    <property type="entry name" value="KRAB domain (Kruppel-associated box)"/>
    <property type="match status" value="1"/>
</dbReference>
<dbReference type="FunFam" id="3.30.160.60:FF:000151">
    <property type="entry name" value="Zinc finger and SCAN domain-containing 21"/>
    <property type="match status" value="1"/>
</dbReference>
<evidence type="ECO:0000256" key="3">
    <source>
        <dbReference type="ARBA" id="ARBA00022723"/>
    </source>
</evidence>
<dbReference type="InterPro" id="IPR036051">
    <property type="entry name" value="KRAB_dom_sf"/>
</dbReference>
<keyword evidence="3" id="KW-0479">Metal-binding</keyword>
<keyword evidence="6" id="KW-0862">Zinc</keyword>
<name>G1TYA8_RABIT</name>
<dbReference type="PANTHER" id="PTHR24381">
    <property type="entry name" value="ZINC FINGER PROTEIN"/>
    <property type="match status" value="1"/>
</dbReference>
<dbReference type="GeneTree" id="ENSGT00940000161885"/>
<evidence type="ECO:0000313" key="16">
    <source>
        <dbReference type="Proteomes" id="UP000001811"/>
    </source>
</evidence>
<keyword evidence="5 11" id="KW-0863">Zinc-finger</keyword>
<evidence type="ECO:0000259" key="13">
    <source>
        <dbReference type="PROSITE" id="PS50157"/>
    </source>
</evidence>
<dbReference type="SMR" id="G1TYA8"/>
<dbReference type="PROSITE" id="PS50805">
    <property type="entry name" value="KRAB"/>
    <property type="match status" value="1"/>
</dbReference>
<dbReference type="Gene3D" id="6.10.140.140">
    <property type="match status" value="1"/>
</dbReference>
<dbReference type="GO" id="GO:0005634">
    <property type="term" value="C:nucleus"/>
    <property type="evidence" value="ECO:0007669"/>
    <property type="project" value="UniProtKB-SubCell"/>
</dbReference>
<feature type="domain" description="C2H2-type" evidence="13">
    <location>
        <begin position="581"/>
        <end position="608"/>
    </location>
</feature>
<feature type="compositionally biased region" description="Gly residues" evidence="12">
    <location>
        <begin position="440"/>
        <end position="467"/>
    </location>
</feature>
<feature type="compositionally biased region" description="Low complexity" evidence="12">
    <location>
        <begin position="407"/>
        <end position="416"/>
    </location>
</feature>
<dbReference type="PROSITE" id="PS50157">
    <property type="entry name" value="ZINC_FINGER_C2H2_2"/>
    <property type="match status" value="5"/>
</dbReference>
<dbReference type="EMBL" id="AAGW02057907">
    <property type="status" value="NOT_ANNOTATED_CDS"/>
    <property type="molecule type" value="Genomic_DNA"/>
</dbReference>
<evidence type="ECO:0000259" key="14">
    <source>
        <dbReference type="PROSITE" id="PS50805"/>
    </source>
</evidence>
<dbReference type="InterPro" id="IPR036236">
    <property type="entry name" value="Znf_C2H2_sf"/>
</dbReference>
<dbReference type="GO" id="GO:0000981">
    <property type="term" value="F:DNA-binding transcription factor activity, RNA polymerase II-specific"/>
    <property type="evidence" value="ECO:0007669"/>
    <property type="project" value="TreeGrafter"/>
</dbReference>
<dbReference type="FunFam" id="3.30.160.60:FF:001526">
    <property type="entry name" value="zinc finger protein 282"/>
    <property type="match status" value="1"/>
</dbReference>
<dbReference type="Proteomes" id="UP000001811">
    <property type="component" value="Chromosome 7"/>
</dbReference>
<dbReference type="AlphaFoldDB" id="G1TYA8"/>
<proteinExistence type="inferred from homology"/>
<feature type="region of interest" description="Disordered" evidence="12">
    <location>
        <begin position="628"/>
        <end position="650"/>
    </location>
</feature>
<feature type="domain" description="C2H2-type" evidence="13">
    <location>
        <begin position="525"/>
        <end position="552"/>
    </location>
</feature>
<comment type="subcellular location">
    <subcellularLocation>
        <location evidence="1">Nucleus</location>
    </subcellularLocation>
</comment>